<dbReference type="InterPro" id="IPR036259">
    <property type="entry name" value="MFS_trans_sf"/>
</dbReference>
<keyword evidence="3" id="KW-1185">Reference proteome</keyword>
<dbReference type="SUPFAM" id="SSF103473">
    <property type="entry name" value="MFS general substrate transporter"/>
    <property type="match status" value="1"/>
</dbReference>
<evidence type="ECO:0000313" key="2">
    <source>
        <dbReference type="EMBL" id="PQL94232.1"/>
    </source>
</evidence>
<dbReference type="EMBL" id="PSZM01000024">
    <property type="protein sequence ID" value="PQL94232.1"/>
    <property type="molecule type" value="Genomic_DNA"/>
</dbReference>
<dbReference type="AlphaFoldDB" id="A0A2S8AF16"/>
<dbReference type="Proteomes" id="UP000238042">
    <property type="component" value="Unassembled WGS sequence"/>
</dbReference>
<dbReference type="OrthoDB" id="1452893at2"/>
<feature type="transmembrane region" description="Helical" evidence="1">
    <location>
        <begin position="110"/>
        <end position="130"/>
    </location>
</feature>
<keyword evidence="1" id="KW-0472">Membrane</keyword>
<sequence length="145" mass="16467">MKMIRNTIAVIAGLFVALAIITFSVMINSYWIPFDYKGLPIEHWRSVVRTAKVEFFIALLISSGIASLMGGIVCALIVKTAKKAYAMLIGFILLIAAIATIFTFKGYPTWYIVCMFFIFFPFSWLGAQLVEWLQNKKNKKVNLQR</sequence>
<proteinExistence type="predicted"/>
<accession>A0A2S8AF16</accession>
<comment type="caution">
    <text evidence="2">The sequence shown here is derived from an EMBL/GenBank/DDBJ whole genome shotgun (WGS) entry which is preliminary data.</text>
</comment>
<feature type="transmembrane region" description="Helical" evidence="1">
    <location>
        <begin position="85"/>
        <end position="104"/>
    </location>
</feature>
<evidence type="ECO:0000313" key="3">
    <source>
        <dbReference type="Proteomes" id="UP000238042"/>
    </source>
</evidence>
<evidence type="ECO:0000256" key="1">
    <source>
        <dbReference type="SAM" id="Phobius"/>
    </source>
</evidence>
<feature type="transmembrane region" description="Helical" evidence="1">
    <location>
        <begin position="55"/>
        <end position="78"/>
    </location>
</feature>
<keyword evidence="1" id="KW-1133">Transmembrane helix</keyword>
<feature type="transmembrane region" description="Helical" evidence="1">
    <location>
        <begin position="7"/>
        <end position="32"/>
    </location>
</feature>
<reference evidence="2 3" key="1">
    <citation type="submission" date="2018-02" db="EMBL/GenBank/DDBJ databases">
        <title>Genome sequences of Apibacter spp., gut symbionts of Asian honey bees.</title>
        <authorList>
            <person name="Kwong W.K."/>
            <person name="Steele M.I."/>
            <person name="Moran N.A."/>
        </authorList>
    </citation>
    <scope>NUCLEOTIDE SEQUENCE [LARGE SCALE GENOMIC DNA]</scope>
    <source>
        <strain evidence="3">wkB301</strain>
    </source>
</reference>
<protein>
    <submittedName>
        <fullName evidence="2">Uncharacterized protein</fullName>
    </submittedName>
</protein>
<keyword evidence="1" id="KW-0812">Transmembrane</keyword>
<organism evidence="2 3">
    <name type="scientific">Apibacter adventoris</name>
    <dbReference type="NCBI Taxonomy" id="1679466"/>
    <lineage>
        <taxon>Bacteria</taxon>
        <taxon>Pseudomonadati</taxon>
        <taxon>Bacteroidota</taxon>
        <taxon>Flavobacteriia</taxon>
        <taxon>Flavobacteriales</taxon>
        <taxon>Weeksellaceae</taxon>
        <taxon>Apibacter</taxon>
    </lineage>
</organism>
<name>A0A2S8AF16_9FLAO</name>
<dbReference type="Gene3D" id="1.20.1250.20">
    <property type="entry name" value="MFS general substrate transporter like domains"/>
    <property type="match status" value="1"/>
</dbReference>
<gene>
    <name evidence="2" type="ORF">C4S77_03455</name>
</gene>